<keyword evidence="3" id="KW-1185">Reference proteome</keyword>
<protein>
    <submittedName>
        <fullName evidence="2">Predicted ATP-binding protein involved in virulence</fullName>
    </submittedName>
</protein>
<dbReference type="InterPro" id="IPR051396">
    <property type="entry name" value="Bact_Antivir_Def_Nuclease"/>
</dbReference>
<dbReference type="Gene3D" id="3.40.50.300">
    <property type="entry name" value="P-loop containing nucleotide triphosphate hydrolases"/>
    <property type="match status" value="1"/>
</dbReference>
<evidence type="ECO:0000313" key="2">
    <source>
        <dbReference type="EMBL" id="SCB87931.1"/>
    </source>
</evidence>
<organism evidence="2 3">
    <name type="scientific">[Bacillus] enclensis</name>
    <dbReference type="NCBI Taxonomy" id="1402860"/>
    <lineage>
        <taxon>Bacteria</taxon>
        <taxon>Bacillati</taxon>
        <taxon>Bacillota</taxon>
        <taxon>Bacilli</taxon>
        <taxon>Bacillales</taxon>
        <taxon>Bacillaceae</taxon>
        <taxon>Rossellomorea</taxon>
    </lineage>
</organism>
<proteinExistence type="predicted"/>
<dbReference type="GO" id="GO:0016887">
    <property type="term" value="F:ATP hydrolysis activity"/>
    <property type="evidence" value="ECO:0007669"/>
    <property type="project" value="InterPro"/>
</dbReference>
<sequence length="520" mass="61594">MILKLEGYDNPFRVEVEIDYINRIIHVLDLWDPNTTSLINGIDLNENQQRILNYMNIDKIGPPDYWKWYIYSPGKINSVYKFNDGVFLEVHNHLFKDFLERIKNDLSSSKYFIQKLEINNFRNFKNLQIDLGSKKKKHLILTGKNGSGKTSFLLELKNYLLSFEDGNFRHLKEWKETIVNLKERINNSNVENSERERITSNIKSIKESMRRYGEINPTFSEVYELQSSYDNGNFIIAYFDSKRTTNMIVPDSISKIKLHLKYRADDRPSNIFIQYLVNMKAEQAFANQSNDKALVKKIDKWFNNLEIAFRELFESEDFKLEFDFKELNFFIKEKNKTKYSFQHLSDGYASVINIVSDILMRMENKNNESGIYNLEGIVLIDEIETHLHVSLQKKIFPFLCALFPRIQFIVTTHSPFVLSSAENSVVYDLEHKLRIEDLSPYSYEGIVEAYFGIDKYSVAVKKKLERYRELIVGIENITEEDIDELFQLKQYLKSVPDKFAQEVKLEFYRLEQLRKEKMRS</sequence>
<keyword evidence="2" id="KW-0547">Nucleotide-binding</keyword>
<dbReference type="InterPro" id="IPR003593">
    <property type="entry name" value="AAA+_ATPase"/>
</dbReference>
<evidence type="ECO:0000259" key="1">
    <source>
        <dbReference type="SMART" id="SM00382"/>
    </source>
</evidence>
<dbReference type="AlphaFoldDB" id="A0A0V8HMA9"/>
<reference evidence="3" key="1">
    <citation type="submission" date="2016-08" db="EMBL/GenBank/DDBJ databases">
        <authorList>
            <person name="Varghese N."/>
            <person name="Submissions Spin"/>
        </authorList>
    </citation>
    <scope>NUCLEOTIDE SEQUENCE [LARGE SCALE GENOMIC DNA]</scope>
    <source>
        <strain evidence="3">SGD-1123</strain>
    </source>
</reference>
<dbReference type="InterPro" id="IPR027417">
    <property type="entry name" value="P-loop_NTPase"/>
</dbReference>
<accession>A0A0V8HMA9</accession>
<feature type="domain" description="AAA+ ATPase" evidence="1">
    <location>
        <begin position="135"/>
        <end position="436"/>
    </location>
</feature>
<dbReference type="PANTHER" id="PTHR43581:SF4">
    <property type="entry name" value="ATP_GTP PHOSPHATASE"/>
    <property type="match status" value="1"/>
</dbReference>
<dbReference type="Proteomes" id="UP000181997">
    <property type="component" value="Unassembled WGS sequence"/>
</dbReference>
<dbReference type="SUPFAM" id="SSF52540">
    <property type="entry name" value="P-loop containing nucleoside triphosphate hydrolases"/>
    <property type="match status" value="1"/>
</dbReference>
<evidence type="ECO:0000313" key="3">
    <source>
        <dbReference type="Proteomes" id="UP000181997"/>
    </source>
</evidence>
<keyword evidence="2" id="KW-0067">ATP-binding</keyword>
<dbReference type="EMBL" id="FMAU01000001">
    <property type="protein sequence ID" value="SCB87931.1"/>
    <property type="molecule type" value="Genomic_DNA"/>
</dbReference>
<dbReference type="PANTHER" id="PTHR43581">
    <property type="entry name" value="ATP/GTP PHOSPHATASE"/>
    <property type="match status" value="1"/>
</dbReference>
<dbReference type="GO" id="GO:0005524">
    <property type="term" value="F:ATP binding"/>
    <property type="evidence" value="ECO:0007669"/>
    <property type="project" value="UniProtKB-KW"/>
</dbReference>
<dbReference type="InterPro" id="IPR003959">
    <property type="entry name" value="ATPase_AAA_core"/>
</dbReference>
<dbReference type="Pfam" id="PF13304">
    <property type="entry name" value="AAA_21"/>
    <property type="match status" value="1"/>
</dbReference>
<dbReference type="OrthoDB" id="9801813at2"/>
<dbReference type="RefSeq" id="WP_058297780.1">
    <property type="nucleotide sequence ID" value="NZ_FMAU01000001.1"/>
</dbReference>
<dbReference type="SMART" id="SM00382">
    <property type="entry name" value="AAA"/>
    <property type="match status" value="1"/>
</dbReference>
<gene>
    <name evidence="2" type="ORF">GA0061094_1119</name>
</gene>
<name>A0A0V8HMA9_9BACI</name>